<reference evidence="2" key="1">
    <citation type="submission" date="2023-03" db="EMBL/GenBank/DDBJ databases">
        <title>Chromosome-level genomes of two armyworms, Mythimna separata and Mythimna loreyi, provide insights into the biosynthesis and reception of sex pheromones.</title>
        <authorList>
            <person name="Zhao H."/>
        </authorList>
    </citation>
    <scope>NUCLEOTIDE SEQUENCE</scope>
    <source>
        <strain evidence="2">BeijingLab</strain>
        <tissue evidence="2">Pupa</tissue>
    </source>
</reference>
<name>A0AAD7YFS5_MYTSE</name>
<protein>
    <submittedName>
        <fullName evidence="2">Uncharacterized protein</fullName>
    </submittedName>
</protein>
<organism evidence="2 5">
    <name type="scientific">Mythimna separata</name>
    <name type="common">Oriental armyworm</name>
    <name type="synonym">Pseudaletia separata</name>
    <dbReference type="NCBI Taxonomy" id="271217"/>
    <lineage>
        <taxon>Eukaryota</taxon>
        <taxon>Metazoa</taxon>
        <taxon>Ecdysozoa</taxon>
        <taxon>Arthropoda</taxon>
        <taxon>Hexapoda</taxon>
        <taxon>Insecta</taxon>
        <taxon>Pterygota</taxon>
        <taxon>Neoptera</taxon>
        <taxon>Endopterygota</taxon>
        <taxon>Lepidoptera</taxon>
        <taxon>Glossata</taxon>
        <taxon>Ditrysia</taxon>
        <taxon>Noctuoidea</taxon>
        <taxon>Noctuidae</taxon>
        <taxon>Noctuinae</taxon>
        <taxon>Hadenini</taxon>
        <taxon>Mythimna</taxon>
    </lineage>
</organism>
<feature type="region of interest" description="Disordered" evidence="1">
    <location>
        <begin position="296"/>
        <end position="369"/>
    </location>
</feature>
<dbReference type="Proteomes" id="UP001231518">
    <property type="component" value="Chromosome 9"/>
</dbReference>
<evidence type="ECO:0000313" key="5">
    <source>
        <dbReference type="Proteomes" id="UP001231518"/>
    </source>
</evidence>
<gene>
    <name evidence="2" type="ORF">PYW07_005420</name>
    <name evidence="4" type="ORF">PYW07_007236</name>
    <name evidence="3" type="ORF">PYW07_017392</name>
</gene>
<evidence type="ECO:0000313" key="3">
    <source>
        <dbReference type="EMBL" id="KAJ8730354.1"/>
    </source>
</evidence>
<dbReference type="Proteomes" id="UP001231518">
    <property type="component" value="Chromosome 2"/>
</dbReference>
<dbReference type="PANTHER" id="PTHR34239:SF2">
    <property type="entry name" value="TRANSPOSABLE ELEMENT P TRANSPOSASE_THAP9 CONSERVED DOMAIN-CONTAINING PROTEIN"/>
    <property type="match status" value="1"/>
</dbReference>
<sequence>MSKRRSDLDYEHLTKKIQRYERRLRRLYPPSQSSTTSIAHTVPYEQEEYIGIEAEDWLQDSPEVSPTDPAITMVPVDPTVPVLSAEHTIPLDPVVPSDPALDKPGTSQEVPVDIIDADLDQDTMVILGEDPSSSVKYGPDLHKELSKRLQYIATEGLDKDCRKTAVDKYLVPANCHYIAAPLLNAELKAAIPEVAAKRDKAIVVKQNQMASVISCLGQVITSQLVSKNNELLPKLMDAARILCDIQHYDSVTRRNFILSALKRDMKEALNNTKIDEYLFGENLSDTIKSAKAVTKSGTELKPDNVNKNPPKRPSNPMPQRHLNRRAPAPARRPQGAAPRSREPAATRPPPPPAGSSKRLPPQRQPQRRY</sequence>
<dbReference type="EMBL" id="JARGEI010000021">
    <property type="protein sequence ID" value="KAJ8712578.1"/>
    <property type="molecule type" value="Genomic_DNA"/>
</dbReference>
<proteinExistence type="predicted"/>
<evidence type="ECO:0000313" key="4">
    <source>
        <dbReference type="EMBL" id="KAJ8735616.1"/>
    </source>
</evidence>
<feature type="compositionally biased region" description="Low complexity" evidence="1">
    <location>
        <begin position="325"/>
        <end position="338"/>
    </location>
</feature>
<dbReference type="AlphaFoldDB" id="A0AAD7YFS5"/>
<dbReference type="PANTHER" id="PTHR34239">
    <property type="entry name" value="APPLE DOMAIN-CONTAINING PROTEIN"/>
    <property type="match status" value="1"/>
</dbReference>
<evidence type="ECO:0000313" key="2">
    <source>
        <dbReference type="EMBL" id="KAJ8712578.1"/>
    </source>
</evidence>
<accession>A0AAD7YFS5</accession>
<keyword evidence="5" id="KW-1185">Reference proteome</keyword>
<dbReference type="EMBL" id="JARGEI010000002">
    <property type="protein sequence ID" value="KAJ8735616.1"/>
    <property type="molecule type" value="Genomic_DNA"/>
</dbReference>
<comment type="caution">
    <text evidence="2">The sequence shown here is derived from an EMBL/GenBank/DDBJ whole genome shotgun (WGS) entry which is preliminary data.</text>
</comment>
<evidence type="ECO:0000256" key="1">
    <source>
        <dbReference type="SAM" id="MobiDB-lite"/>
    </source>
</evidence>
<dbReference type="EMBL" id="JARGEI010000006">
    <property type="protein sequence ID" value="KAJ8730354.1"/>
    <property type="molecule type" value="Genomic_DNA"/>
</dbReference>
<dbReference type="Proteomes" id="UP001231518">
    <property type="component" value="Chromosome 17"/>
</dbReference>